<name>A0A4Y2QCK8_ARAVE</name>
<dbReference type="EMBL" id="BGPR01013722">
    <property type="protein sequence ID" value="GBN61918.1"/>
    <property type="molecule type" value="Genomic_DNA"/>
</dbReference>
<keyword evidence="2" id="KW-1185">Reference proteome</keyword>
<gene>
    <name evidence="1" type="ORF">AVEN_215796_1</name>
</gene>
<evidence type="ECO:0000313" key="1">
    <source>
        <dbReference type="EMBL" id="GBN61918.1"/>
    </source>
</evidence>
<sequence>MGKSKGEVPQCNFSAKKESDVVPVDPCRGWVNPCIFCDKRFGEWIETTEENLAKIPTKPGIFEMAFNSKGSTEIVSIILDTHDVQKAAYESVDCAKEIIADKKSKVTKTVILCRWMVFKQSNDKNYIILCAHWFNNGVLPKFLKSWPGLDILQTTDSLTFSEKLQKWCYPQKDTFWKKPKQLPTKLVEVIKACNWSQPCELCDTYFTKWKRVEDVFANDKIPDADGIFMLAICCEQKLEVTEIFFGPDILINIKRGFEALYNYRKYLLKRKDYASKKAFFVIRWMELKDPKSDNSCFLYAHWLNSDSRPLYRSVPGVEIVEKNKHFVIRTHDQKWCYEIDTFKQIKTTKFKQKRHIISDLEEDIYLNCSDN</sequence>
<protein>
    <submittedName>
        <fullName evidence="1">Uncharacterized protein</fullName>
    </submittedName>
</protein>
<proteinExistence type="predicted"/>
<dbReference type="Proteomes" id="UP000499080">
    <property type="component" value="Unassembled WGS sequence"/>
</dbReference>
<dbReference type="AlphaFoldDB" id="A0A4Y2QCK8"/>
<accession>A0A4Y2QCK8</accession>
<evidence type="ECO:0000313" key="2">
    <source>
        <dbReference type="Proteomes" id="UP000499080"/>
    </source>
</evidence>
<organism evidence="1 2">
    <name type="scientific">Araneus ventricosus</name>
    <name type="common">Orbweaver spider</name>
    <name type="synonym">Epeira ventricosa</name>
    <dbReference type="NCBI Taxonomy" id="182803"/>
    <lineage>
        <taxon>Eukaryota</taxon>
        <taxon>Metazoa</taxon>
        <taxon>Ecdysozoa</taxon>
        <taxon>Arthropoda</taxon>
        <taxon>Chelicerata</taxon>
        <taxon>Arachnida</taxon>
        <taxon>Araneae</taxon>
        <taxon>Araneomorphae</taxon>
        <taxon>Entelegynae</taxon>
        <taxon>Araneoidea</taxon>
        <taxon>Araneidae</taxon>
        <taxon>Araneus</taxon>
    </lineage>
</organism>
<dbReference type="OrthoDB" id="6421400at2759"/>
<reference evidence="1 2" key="1">
    <citation type="journal article" date="2019" name="Sci. Rep.">
        <title>Orb-weaving spider Araneus ventricosus genome elucidates the spidroin gene catalogue.</title>
        <authorList>
            <person name="Kono N."/>
            <person name="Nakamura H."/>
            <person name="Ohtoshi R."/>
            <person name="Moran D.A.P."/>
            <person name="Shinohara A."/>
            <person name="Yoshida Y."/>
            <person name="Fujiwara M."/>
            <person name="Mori M."/>
            <person name="Tomita M."/>
            <person name="Arakawa K."/>
        </authorList>
    </citation>
    <scope>NUCLEOTIDE SEQUENCE [LARGE SCALE GENOMIC DNA]</scope>
</reference>
<comment type="caution">
    <text evidence="1">The sequence shown here is derived from an EMBL/GenBank/DDBJ whole genome shotgun (WGS) entry which is preliminary data.</text>
</comment>